<dbReference type="InterPro" id="IPR000073">
    <property type="entry name" value="AB_hydrolase_1"/>
</dbReference>
<protein>
    <submittedName>
        <fullName evidence="3">Alpha/beta fold hydrolase</fullName>
    </submittedName>
</protein>
<dbReference type="PRINTS" id="PR00111">
    <property type="entry name" value="ABHYDROLASE"/>
</dbReference>
<proteinExistence type="predicted"/>
<sequence>MDCMSKSRWKFAGGGARLAYLLDPDPGNPVVLLHSLATSARTWEPVRRALGGRLRLLTPDCRGHGRSETGPMSPSAWADDLARILDDADVNRCVVGGVSLGGIQALAFAARHPDRVTGVVAADTFAHLEPAVATARIGSLVDQASTLTMVDVAEQYVADTFTDTPPPASNLVAEEMAAMPAAVFCDAVRACFSVDIRADLAQVRCPAVVAWGENDTKTPRALSEAITDGLPDAELVVIPAAGHLSHLDNAPAFAGIVLDFHTRLAATTGQAIPAQETTARATTELAMTETATTQPEGVA</sequence>
<evidence type="ECO:0000313" key="4">
    <source>
        <dbReference type="Proteomes" id="UP000440096"/>
    </source>
</evidence>
<dbReference type="GO" id="GO:0016020">
    <property type="term" value="C:membrane"/>
    <property type="evidence" value="ECO:0007669"/>
    <property type="project" value="TreeGrafter"/>
</dbReference>
<dbReference type="InterPro" id="IPR029058">
    <property type="entry name" value="AB_hydrolase_fold"/>
</dbReference>
<evidence type="ECO:0000259" key="2">
    <source>
        <dbReference type="Pfam" id="PF12697"/>
    </source>
</evidence>
<dbReference type="PANTHER" id="PTHR43798">
    <property type="entry name" value="MONOACYLGLYCEROL LIPASE"/>
    <property type="match status" value="1"/>
</dbReference>
<comment type="caution">
    <text evidence="3">The sequence shown here is derived from an EMBL/GenBank/DDBJ whole genome shotgun (WGS) entry which is preliminary data.</text>
</comment>
<dbReference type="Gene3D" id="3.40.50.1820">
    <property type="entry name" value="alpha/beta hydrolase"/>
    <property type="match status" value="1"/>
</dbReference>
<accession>A0A6N7YSB2</accession>
<feature type="domain" description="AB hydrolase-1" evidence="2">
    <location>
        <begin position="30"/>
        <end position="254"/>
    </location>
</feature>
<name>A0A6N7YSB2_9PSEU</name>
<dbReference type="Proteomes" id="UP000440096">
    <property type="component" value="Unassembled WGS sequence"/>
</dbReference>
<dbReference type="OrthoDB" id="4944883at2"/>
<gene>
    <name evidence="3" type="ORF">GKO32_12755</name>
</gene>
<dbReference type="GO" id="GO:0016787">
    <property type="term" value="F:hydrolase activity"/>
    <property type="evidence" value="ECO:0007669"/>
    <property type="project" value="UniProtKB-KW"/>
</dbReference>
<dbReference type="Pfam" id="PF12697">
    <property type="entry name" value="Abhydrolase_6"/>
    <property type="match status" value="1"/>
</dbReference>
<evidence type="ECO:0000313" key="3">
    <source>
        <dbReference type="EMBL" id="MTD54842.1"/>
    </source>
</evidence>
<dbReference type="InterPro" id="IPR050266">
    <property type="entry name" value="AB_hydrolase_sf"/>
</dbReference>
<organism evidence="3 4">
    <name type="scientific">Amycolatopsis pithecellobii</name>
    <dbReference type="NCBI Taxonomy" id="664692"/>
    <lineage>
        <taxon>Bacteria</taxon>
        <taxon>Bacillati</taxon>
        <taxon>Actinomycetota</taxon>
        <taxon>Actinomycetes</taxon>
        <taxon>Pseudonocardiales</taxon>
        <taxon>Pseudonocardiaceae</taxon>
        <taxon>Amycolatopsis</taxon>
    </lineage>
</organism>
<keyword evidence="4" id="KW-1185">Reference proteome</keyword>
<reference evidence="3 4" key="1">
    <citation type="submission" date="2019-11" db="EMBL/GenBank/DDBJ databases">
        <title>Draft genome of Amycolatopsis RM579.</title>
        <authorList>
            <person name="Duangmal K."/>
            <person name="Mingma R."/>
        </authorList>
    </citation>
    <scope>NUCLEOTIDE SEQUENCE [LARGE SCALE GENOMIC DNA]</scope>
    <source>
        <strain evidence="3 4">RM579</strain>
    </source>
</reference>
<evidence type="ECO:0000256" key="1">
    <source>
        <dbReference type="ARBA" id="ARBA00022801"/>
    </source>
</evidence>
<dbReference type="PANTHER" id="PTHR43798:SF31">
    <property type="entry name" value="AB HYDROLASE SUPERFAMILY PROTEIN YCLE"/>
    <property type="match status" value="1"/>
</dbReference>
<dbReference type="SUPFAM" id="SSF53474">
    <property type="entry name" value="alpha/beta-Hydrolases"/>
    <property type="match status" value="1"/>
</dbReference>
<dbReference type="EMBL" id="WMBA01000015">
    <property type="protein sequence ID" value="MTD54842.1"/>
    <property type="molecule type" value="Genomic_DNA"/>
</dbReference>
<dbReference type="AlphaFoldDB" id="A0A6N7YSB2"/>
<keyword evidence="1 3" id="KW-0378">Hydrolase</keyword>